<dbReference type="KEGG" id="fcj:RN605_12585"/>
<keyword evidence="3" id="KW-1185">Reference proteome</keyword>
<reference evidence="1 3" key="1">
    <citation type="submission" date="2023-09" db="EMBL/GenBank/DDBJ databases">
        <title>Flavobacterium sp. a novel bacteria isolate from Pepper rhizosphere.</title>
        <authorList>
            <person name="Peng Y."/>
            <person name="Lee J."/>
        </authorList>
    </citation>
    <scope>NUCLEOTIDE SEQUENCE</scope>
    <source>
        <strain evidence="1">PMR2A8</strain>
        <strain evidence="2 3">PMTSA4</strain>
    </source>
</reference>
<dbReference type="RefSeq" id="WP_313325244.1">
    <property type="nucleotide sequence ID" value="NZ_CP134878.1"/>
</dbReference>
<organism evidence="1">
    <name type="scientific">Flavobacterium capsici</name>
    <dbReference type="NCBI Taxonomy" id="3075618"/>
    <lineage>
        <taxon>Bacteria</taxon>
        <taxon>Pseudomonadati</taxon>
        <taxon>Bacteroidota</taxon>
        <taxon>Flavobacteriia</taxon>
        <taxon>Flavobacteriales</taxon>
        <taxon>Flavobacteriaceae</taxon>
        <taxon>Flavobacterium</taxon>
    </lineage>
</organism>
<evidence type="ECO:0000313" key="1">
    <source>
        <dbReference type="EMBL" id="WNM20117.1"/>
    </source>
</evidence>
<accession>A0AA96J478</accession>
<protein>
    <submittedName>
        <fullName evidence="1">Uncharacterized protein</fullName>
    </submittedName>
</protein>
<evidence type="ECO:0000313" key="2">
    <source>
        <dbReference type="EMBL" id="WNM21507.1"/>
    </source>
</evidence>
<sequence length="233" mass="26930">MSDFVRHIYKLAVTLKTMSLKINLEDRKDILRTALILESMTSIFLAELLGIKNHKESKSFGNTSGNLSFSQKISLLIDIGALSETEKAKFLTFMEIRNQFMHNLSADTYELCFGFIKGKEAYILKTYPQDKSLKKEEQLKKATFDLSNDIIAITSNIFNKITEKFENESKVKLLEKTQEISIKTIQKIEDFFNNYIEEKIQKEQNISPKELNGLGTMVRKIYFGVLEKELKTE</sequence>
<accession>A0AA96F011</accession>
<dbReference type="Proteomes" id="UP001304515">
    <property type="component" value="Chromosome"/>
</dbReference>
<dbReference type="AlphaFoldDB" id="A0AA96F011"/>
<dbReference type="EMBL" id="CP134890">
    <property type="protein sequence ID" value="WNM21507.1"/>
    <property type="molecule type" value="Genomic_DNA"/>
</dbReference>
<gene>
    <name evidence="2" type="ORF">RN605_12585</name>
    <name evidence="1" type="ORF">RN608_05415</name>
</gene>
<evidence type="ECO:0000313" key="3">
    <source>
        <dbReference type="Proteomes" id="UP001304515"/>
    </source>
</evidence>
<name>A0AA96F011_9FLAO</name>
<proteinExistence type="predicted"/>
<dbReference type="EMBL" id="CP134878">
    <property type="protein sequence ID" value="WNM20117.1"/>
    <property type="molecule type" value="Genomic_DNA"/>
</dbReference>